<dbReference type="Proteomes" id="UP000647491">
    <property type="component" value="Unassembled WGS sequence"/>
</dbReference>
<feature type="transmembrane region" description="Helical" evidence="6">
    <location>
        <begin position="179"/>
        <end position="197"/>
    </location>
</feature>
<reference evidence="7 8" key="1">
    <citation type="submission" date="2020-08" db="EMBL/GenBank/DDBJ databases">
        <title>Genome public.</title>
        <authorList>
            <person name="Liu C."/>
            <person name="Sun Q."/>
        </authorList>
    </citation>
    <scope>NUCLEOTIDE SEQUENCE [LARGE SCALE GENOMIC DNA]</scope>
    <source>
        <strain evidence="7 8">BX10</strain>
    </source>
</reference>
<evidence type="ECO:0000313" key="7">
    <source>
        <dbReference type="EMBL" id="MBC8599040.1"/>
    </source>
</evidence>
<evidence type="ECO:0000256" key="1">
    <source>
        <dbReference type="ARBA" id="ARBA00004651"/>
    </source>
</evidence>
<dbReference type="PANTHER" id="PTHR30250:SF11">
    <property type="entry name" value="O-ANTIGEN TRANSPORTER-RELATED"/>
    <property type="match status" value="1"/>
</dbReference>
<evidence type="ECO:0000256" key="5">
    <source>
        <dbReference type="ARBA" id="ARBA00023136"/>
    </source>
</evidence>
<feature type="transmembrane region" description="Helical" evidence="6">
    <location>
        <begin position="369"/>
        <end position="390"/>
    </location>
</feature>
<dbReference type="EMBL" id="JACRTJ010000016">
    <property type="protein sequence ID" value="MBC8599040.1"/>
    <property type="molecule type" value="Genomic_DNA"/>
</dbReference>
<proteinExistence type="predicted"/>
<evidence type="ECO:0000313" key="8">
    <source>
        <dbReference type="Proteomes" id="UP000647491"/>
    </source>
</evidence>
<name>A0ABR7NSE0_9FIRM</name>
<evidence type="ECO:0000256" key="3">
    <source>
        <dbReference type="ARBA" id="ARBA00022692"/>
    </source>
</evidence>
<comment type="subcellular location">
    <subcellularLocation>
        <location evidence="1">Cell membrane</location>
        <topology evidence="1">Multi-pass membrane protein</topology>
    </subcellularLocation>
</comment>
<organism evidence="7 8">
    <name type="scientific">Enterocloster hominis</name>
    <name type="common">ex Liu et al. 2021</name>
    <dbReference type="NCBI Taxonomy" id="2763663"/>
    <lineage>
        <taxon>Bacteria</taxon>
        <taxon>Bacillati</taxon>
        <taxon>Bacillota</taxon>
        <taxon>Clostridia</taxon>
        <taxon>Lachnospirales</taxon>
        <taxon>Lachnospiraceae</taxon>
        <taxon>Enterocloster</taxon>
    </lineage>
</organism>
<dbReference type="PANTHER" id="PTHR30250">
    <property type="entry name" value="PST FAMILY PREDICTED COLANIC ACID TRANSPORTER"/>
    <property type="match status" value="1"/>
</dbReference>
<feature type="transmembrane region" description="Helical" evidence="6">
    <location>
        <begin position="255"/>
        <end position="276"/>
    </location>
</feature>
<feature type="transmembrane region" description="Helical" evidence="6">
    <location>
        <begin position="396"/>
        <end position="419"/>
    </location>
</feature>
<feature type="transmembrane region" description="Helical" evidence="6">
    <location>
        <begin position="52"/>
        <end position="71"/>
    </location>
</feature>
<keyword evidence="2" id="KW-1003">Cell membrane</keyword>
<dbReference type="InterPro" id="IPR050833">
    <property type="entry name" value="Poly_Biosynth_Transport"/>
</dbReference>
<comment type="caution">
    <text evidence="7">The sequence shown here is derived from an EMBL/GenBank/DDBJ whole genome shotgun (WGS) entry which is preliminary data.</text>
</comment>
<feature type="transmembrane region" description="Helical" evidence="6">
    <location>
        <begin position="91"/>
        <end position="110"/>
    </location>
</feature>
<dbReference type="RefSeq" id="WP_262427445.1">
    <property type="nucleotide sequence ID" value="NZ_JACRTJ010000016.1"/>
</dbReference>
<accession>A0ABR7NSE0</accession>
<evidence type="ECO:0000256" key="2">
    <source>
        <dbReference type="ARBA" id="ARBA00022475"/>
    </source>
</evidence>
<keyword evidence="5 6" id="KW-0472">Membrane</keyword>
<feature type="transmembrane region" description="Helical" evidence="6">
    <location>
        <begin position="338"/>
        <end position="357"/>
    </location>
</feature>
<sequence length="432" mass="47613">MELISRLIIGKKSKNPEKRDIIWNMTGSFLYAFASMVLSIAVVQIAGEDAGGIFTFAFTTFGQHMFMMAYFGIRPFQITDTGGKYSFGDYLGLRLLTCGAAVLTGMGYVLLNGYSFEKAAVVFLMVVYKVIDALADAYEAEFQRGGRLYLTGKSNAFRTILSVGVFLASLAYTKDLAAASLWAVGAQAAGFLVFDVLVIRELPNVEWRSAKGKKQELFAETILLFCSAVLDFYIFSASKYAIEGCMADRDMAVFGAIFMPTSIINLVAGFVIRPYLTKMSFTWEMGRTRRFLKIQKRIALIIAALTVLAVGGAWLLGIPVLSLLYPNLRTGLSQCRPALVLIIFGGALNAYMNLFYYSLVIMKKQKYIFGVYGLVSLMAVLVSTPFVRWGGIFGGALAYVVLTGALMVLFGLIDLAGILEHKRKNPEQRNLE</sequence>
<gene>
    <name evidence="7" type="ORF">H8708_07325</name>
</gene>
<evidence type="ECO:0000256" key="4">
    <source>
        <dbReference type="ARBA" id="ARBA00022989"/>
    </source>
</evidence>
<keyword evidence="4 6" id="KW-1133">Transmembrane helix</keyword>
<evidence type="ECO:0000256" key="6">
    <source>
        <dbReference type="SAM" id="Phobius"/>
    </source>
</evidence>
<keyword evidence="8" id="KW-1185">Reference proteome</keyword>
<feature type="transmembrane region" description="Helical" evidence="6">
    <location>
        <begin position="297"/>
        <end position="318"/>
    </location>
</feature>
<protein>
    <submittedName>
        <fullName evidence="7">Lipopolysaccharide biosynthesis protein</fullName>
    </submittedName>
</protein>
<keyword evidence="3 6" id="KW-0812">Transmembrane</keyword>
<feature type="transmembrane region" description="Helical" evidence="6">
    <location>
        <begin position="217"/>
        <end position="235"/>
    </location>
</feature>
<feature type="transmembrane region" description="Helical" evidence="6">
    <location>
        <begin position="21"/>
        <end position="46"/>
    </location>
</feature>